<comment type="pathway">
    <text evidence="2 9">Cofactor metabolism; pyridoxal 5'-phosphate salvage; pyridoxal 5'-phosphate from pyridoxine 5'-phosphate: step 1/1.</text>
</comment>
<dbReference type="Proteomes" id="UP000242818">
    <property type="component" value="Unassembled WGS sequence"/>
</dbReference>
<feature type="binding site" evidence="9 10">
    <location>
        <position position="68"/>
    </location>
    <ligand>
        <name>substrate</name>
    </ligand>
</feature>
<organism evidence="14 15">
    <name type="scientific">Chitinophaga costaii</name>
    <dbReference type="NCBI Taxonomy" id="1335309"/>
    <lineage>
        <taxon>Bacteria</taxon>
        <taxon>Pseudomonadati</taxon>
        <taxon>Bacteroidota</taxon>
        <taxon>Chitinophagia</taxon>
        <taxon>Chitinophagales</taxon>
        <taxon>Chitinophagaceae</taxon>
        <taxon>Chitinophaga</taxon>
    </lineage>
</organism>
<evidence type="ECO:0000256" key="7">
    <source>
        <dbReference type="ARBA" id="ARBA00023002"/>
    </source>
</evidence>
<evidence type="ECO:0000256" key="8">
    <source>
        <dbReference type="ARBA" id="ARBA00023096"/>
    </source>
</evidence>
<protein>
    <recommendedName>
        <fullName evidence="9">Pyridoxine/pyridoxamine 5'-phosphate oxidase</fullName>
        <ecNumber evidence="9">1.4.3.5</ecNumber>
    </recommendedName>
    <alternativeName>
        <fullName evidence="9">PNP/PMP oxidase</fullName>
        <shortName evidence="9">PNPOx</shortName>
    </alternativeName>
    <alternativeName>
        <fullName evidence="9">Pyridoxal 5'-phosphate synthase</fullName>
    </alternativeName>
</protein>
<dbReference type="Pfam" id="PF10590">
    <property type="entry name" value="PNP_phzG_C"/>
    <property type="match status" value="1"/>
</dbReference>
<keyword evidence="7 9" id="KW-0560">Oxidoreductase</keyword>
<feature type="binding site" evidence="9 11">
    <location>
        <begin position="78"/>
        <end position="79"/>
    </location>
    <ligand>
        <name>FMN</name>
        <dbReference type="ChEBI" id="CHEBI:58210"/>
    </ligand>
</feature>
<dbReference type="SUPFAM" id="SSF50475">
    <property type="entry name" value="FMN-binding split barrel"/>
    <property type="match status" value="1"/>
</dbReference>
<feature type="binding site" evidence="9 11">
    <location>
        <begin position="142"/>
        <end position="143"/>
    </location>
    <ligand>
        <name>FMN</name>
        <dbReference type="ChEBI" id="CHEBI:58210"/>
    </ligand>
</feature>
<evidence type="ECO:0000256" key="2">
    <source>
        <dbReference type="ARBA" id="ARBA00005037"/>
    </source>
</evidence>
<dbReference type="GO" id="GO:0008615">
    <property type="term" value="P:pyridoxine biosynthetic process"/>
    <property type="evidence" value="ECO:0007669"/>
    <property type="project" value="UniProtKB-UniRule"/>
</dbReference>
<dbReference type="EMBL" id="FMAR01000002">
    <property type="protein sequence ID" value="SCB90990.1"/>
    <property type="molecule type" value="Genomic_DNA"/>
</dbReference>
<evidence type="ECO:0000256" key="6">
    <source>
        <dbReference type="ARBA" id="ARBA00022643"/>
    </source>
</evidence>
<dbReference type="PANTHER" id="PTHR10851:SF0">
    <property type="entry name" value="PYRIDOXINE-5'-PHOSPHATE OXIDASE"/>
    <property type="match status" value="1"/>
</dbReference>
<dbReference type="NCBIfam" id="NF004231">
    <property type="entry name" value="PRK05679.1"/>
    <property type="match status" value="1"/>
</dbReference>
<dbReference type="NCBIfam" id="TIGR00558">
    <property type="entry name" value="pdxH"/>
    <property type="match status" value="1"/>
</dbReference>
<dbReference type="PANTHER" id="PTHR10851">
    <property type="entry name" value="PYRIDOXINE-5-PHOSPHATE OXIDASE"/>
    <property type="match status" value="1"/>
</dbReference>
<feature type="binding site" evidence="9 11">
    <location>
        <position position="197"/>
    </location>
    <ligand>
        <name>FMN</name>
        <dbReference type="ChEBI" id="CHEBI:58210"/>
    </ligand>
</feature>
<feature type="domain" description="Pyridoxine 5'-phosphate oxidase dimerisation C-terminal" evidence="13">
    <location>
        <begin position="174"/>
        <end position="215"/>
    </location>
</feature>
<dbReference type="Pfam" id="PF01243">
    <property type="entry name" value="PNPOx_N"/>
    <property type="match status" value="1"/>
</dbReference>
<dbReference type="Gene3D" id="2.30.110.10">
    <property type="entry name" value="Electron Transport, Fmn-binding Protein, Chain A"/>
    <property type="match status" value="1"/>
</dbReference>
<dbReference type="InterPro" id="IPR011576">
    <property type="entry name" value="Pyridox_Oxase_N"/>
</dbReference>
<proteinExistence type="inferred from homology"/>
<keyword evidence="6 9" id="KW-0288">FMN</keyword>
<evidence type="ECO:0000256" key="4">
    <source>
        <dbReference type="ARBA" id="ARBA00011738"/>
    </source>
</evidence>
<dbReference type="InterPro" id="IPR000659">
    <property type="entry name" value="Pyridox_Oxase"/>
</dbReference>
<reference evidence="14 15" key="1">
    <citation type="submission" date="2016-08" db="EMBL/GenBank/DDBJ databases">
        <authorList>
            <person name="Seilhamer J.J."/>
        </authorList>
    </citation>
    <scope>NUCLEOTIDE SEQUENCE [LARGE SCALE GENOMIC DNA]</scope>
    <source>
        <strain evidence="14 15">A37T2</strain>
    </source>
</reference>
<evidence type="ECO:0000259" key="12">
    <source>
        <dbReference type="Pfam" id="PF01243"/>
    </source>
</evidence>
<evidence type="ECO:0000256" key="11">
    <source>
        <dbReference type="PIRSR" id="PIRSR000190-2"/>
    </source>
</evidence>
<feature type="binding site" evidence="9 11">
    <location>
        <position position="187"/>
    </location>
    <ligand>
        <name>FMN</name>
        <dbReference type="ChEBI" id="CHEBI:58210"/>
    </ligand>
</feature>
<dbReference type="UniPathway" id="UPA01068">
    <property type="reaction ID" value="UER00304"/>
</dbReference>
<evidence type="ECO:0000313" key="14">
    <source>
        <dbReference type="EMBL" id="SCB90990.1"/>
    </source>
</evidence>
<evidence type="ECO:0000256" key="5">
    <source>
        <dbReference type="ARBA" id="ARBA00022630"/>
    </source>
</evidence>
<dbReference type="GO" id="GO:0004733">
    <property type="term" value="F:pyridoxamine phosphate oxidase activity"/>
    <property type="evidence" value="ECO:0007669"/>
    <property type="project" value="UniProtKB-UniRule"/>
</dbReference>
<evidence type="ECO:0000256" key="1">
    <source>
        <dbReference type="ARBA" id="ARBA00004738"/>
    </source>
</evidence>
<dbReference type="STRING" id="1335309.GA0116948_10219"/>
<dbReference type="GO" id="GO:0010181">
    <property type="term" value="F:FMN binding"/>
    <property type="evidence" value="ECO:0007669"/>
    <property type="project" value="UniProtKB-UniRule"/>
</dbReference>
<dbReference type="PIRSF" id="PIRSF000190">
    <property type="entry name" value="Pyd_amn-ph_oxd"/>
    <property type="match status" value="1"/>
</dbReference>
<comment type="cofactor">
    <cofactor evidence="9 11">
        <name>FMN</name>
        <dbReference type="ChEBI" id="CHEBI:58210"/>
    </cofactor>
    <text evidence="9 11">Binds 1 FMN per subunit.</text>
</comment>
<dbReference type="PROSITE" id="PS01064">
    <property type="entry name" value="PYRIDOX_OXIDASE"/>
    <property type="match status" value="1"/>
</dbReference>
<gene>
    <name evidence="9" type="primary">pdxH</name>
    <name evidence="14" type="ORF">GA0116948_10219</name>
</gene>
<feature type="binding site" evidence="9 11">
    <location>
        <position position="107"/>
    </location>
    <ligand>
        <name>FMN</name>
        <dbReference type="ChEBI" id="CHEBI:58210"/>
    </ligand>
</feature>
<dbReference type="InterPro" id="IPR012349">
    <property type="entry name" value="Split_barrel_FMN-bd"/>
</dbReference>
<evidence type="ECO:0000256" key="10">
    <source>
        <dbReference type="PIRSR" id="PIRSR000190-1"/>
    </source>
</evidence>
<comment type="catalytic activity">
    <reaction evidence="9">
        <text>pyridoxine 5'-phosphate + O2 = pyridoxal 5'-phosphate + H2O2</text>
        <dbReference type="Rhea" id="RHEA:15149"/>
        <dbReference type="ChEBI" id="CHEBI:15379"/>
        <dbReference type="ChEBI" id="CHEBI:16240"/>
        <dbReference type="ChEBI" id="CHEBI:58589"/>
        <dbReference type="ChEBI" id="CHEBI:597326"/>
        <dbReference type="EC" id="1.4.3.5"/>
    </reaction>
</comment>
<evidence type="ECO:0000256" key="9">
    <source>
        <dbReference type="HAMAP-Rule" id="MF_01629"/>
    </source>
</evidence>
<dbReference type="InterPro" id="IPR019740">
    <property type="entry name" value="Pyridox_Oxase_CS"/>
</dbReference>
<comment type="subunit">
    <text evidence="4 9">Homodimer.</text>
</comment>
<evidence type="ECO:0000313" key="15">
    <source>
        <dbReference type="Proteomes" id="UP000242818"/>
    </source>
</evidence>
<evidence type="ECO:0000256" key="3">
    <source>
        <dbReference type="ARBA" id="ARBA00007301"/>
    </source>
</evidence>
<dbReference type="AlphaFoldDB" id="A0A1C4A942"/>
<comment type="pathway">
    <text evidence="1 9">Cofactor metabolism; pyridoxal 5'-phosphate salvage; pyridoxal 5'-phosphate from pyridoxamine 5'-phosphate: step 1/1.</text>
</comment>
<feature type="binding site" evidence="10">
    <location>
        <begin position="10"/>
        <end position="13"/>
    </location>
    <ligand>
        <name>substrate</name>
    </ligand>
</feature>
<feature type="binding site" evidence="9 11">
    <location>
        <position position="85"/>
    </location>
    <ligand>
        <name>FMN</name>
        <dbReference type="ChEBI" id="CHEBI:58210"/>
    </ligand>
</feature>
<sequence>MLNQQIADLRRDYKLASLDESGVAAQPIAQFDKWWQEATHSDIAEPNAMTLATSTKSGKPSARIVLLKSYDAEGFMFFTNYESRKGHELAENPYVTLLFFWQELERQVRIEGVVSKATASISDQYYDSRPLGSRIGAIASPQSQVIADRALLEEQVHLLAEKYVLDVPKRPVYWGGYVVKPTAVEFWQGRSNRLHDRILYTQIGEGQWKIARLAP</sequence>
<keyword evidence="15" id="KW-1185">Reference proteome</keyword>
<comment type="similarity">
    <text evidence="3 9">Belongs to the pyridoxamine 5'-phosphate oxidase family.</text>
</comment>
<dbReference type="InterPro" id="IPR019576">
    <property type="entry name" value="Pyridoxamine_oxidase_dimer_C"/>
</dbReference>
<dbReference type="OrthoDB" id="9780392at2"/>
<dbReference type="HAMAP" id="MF_01629">
    <property type="entry name" value="PdxH"/>
    <property type="match status" value="1"/>
</dbReference>
<feature type="binding site" evidence="9 10">
    <location>
        <begin position="193"/>
        <end position="195"/>
    </location>
    <ligand>
        <name>substrate</name>
    </ligand>
</feature>
<keyword evidence="5 9" id="KW-0285">Flavoprotein</keyword>
<feature type="domain" description="Pyridoxamine 5'-phosphate oxidase N-terminal" evidence="12">
    <location>
        <begin position="41"/>
        <end position="156"/>
    </location>
</feature>
<feature type="binding site" evidence="9 10">
    <location>
        <position position="133"/>
    </location>
    <ligand>
        <name>substrate</name>
    </ligand>
</feature>
<comment type="catalytic activity">
    <reaction evidence="9">
        <text>pyridoxamine 5'-phosphate + O2 + H2O = pyridoxal 5'-phosphate + H2O2 + NH4(+)</text>
        <dbReference type="Rhea" id="RHEA:15817"/>
        <dbReference type="ChEBI" id="CHEBI:15377"/>
        <dbReference type="ChEBI" id="CHEBI:15379"/>
        <dbReference type="ChEBI" id="CHEBI:16240"/>
        <dbReference type="ChEBI" id="CHEBI:28938"/>
        <dbReference type="ChEBI" id="CHEBI:58451"/>
        <dbReference type="ChEBI" id="CHEBI:597326"/>
        <dbReference type="EC" id="1.4.3.5"/>
    </reaction>
</comment>
<feature type="binding site" evidence="9 11">
    <location>
        <begin position="63"/>
        <end position="68"/>
    </location>
    <ligand>
        <name>FMN</name>
        <dbReference type="ChEBI" id="CHEBI:58210"/>
    </ligand>
</feature>
<dbReference type="FunFam" id="2.30.110.10:FF:000005">
    <property type="entry name" value="NAD(P)H-hydrate epimerase"/>
    <property type="match status" value="1"/>
</dbReference>
<name>A0A1C4A942_9BACT</name>
<keyword evidence="8 9" id="KW-0664">Pyridoxine biosynthesis</keyword>
<dbReference type="EC" id="1.4.3.5" evidence="9"/>
<feature type="binding site" evidence="9 10">
    <location>
        <position position="125"/>
    </location>
    <ligand>
        <name>substrate</name>
    </ligand>
</feature>
<feature type="binding site" evidence="9 10">
    <location>
        <position position="129"/>
    </location>
    <ligand>
        <name>substrate</name>
    </ligand>
</feature>
<evidence type="ECO:0000259" key="13">
    <source>
        <dbReference type="Pfam" id="PF10590"/>
    </source>
</evidence>
<comment type="function">
    <text evidence="9">Catalyzes the oxidation of either pyridoxine 5'-phosphate (PNP) or pyridoxamine 5'-phosphate (PMP) into pyridoxal 5'-phosphate (PLP).</text>
</comment>
<feature type="binding site" evidence="9 11">
    <location>
        <position position="84"/>
    </location>
    <ligand>
        <name>FMN</name>
        <dbReference type="ChEBI" id="CHEBI:58210"/>
    </ligand>
</feature>
<accession>A0A1C4A942</accession>